<dbReference type="EMBL" id="CM047741">
    <property type="protein sequence ID" value="KAJ0037610.1"/>
    <property type="molecule type" value="Genomic_DNA"/>
</dbReference>
<organism evidence="1 2">
    <name type="scientific">Pistacia integerrima</name>
    <dbReference type="NCBI Taxonomy" id="434235"/>
    <lineage>
        <taxon>Eukaryota</taxon>
        <taxon>Viridiplantae</taxon>
        <taxon>Streptophyta</taxon>
        <taxon>Embryophyta</taxon>
        <taxon>Tracheophyta</taxon>
        <taxon>Spermatophyta</taxon>
        <taxon>Magnoliopsida</taxon>
        <taxon>eudicotyledons</taxon>
        <taxon>Gunneridae</taxon>
        <taxon>Pentapetalae</taxon>
        <taxon>rosids</taxon>
        <taxon>malvids</taxon>
        <taxon>Sapindales</taxon>
        <taxon>Anacardiaceae</taxon>
        <taxon>Pistacia</taxon>
    </lineage>
</organism>
<evidence type="ECO:0000313" key="1">
    <source>
        <dbReference type="EMBL" id="KAJ0037610.1"/>
    </source>
</evidence>
<sequence length="89" mass="10255">MSSKKEEEEEDEIRSSGKRQKCSLKEAEECDGEESELSLETGFFFYPTTPTSFVVSDALELDFPIIYVNKVFEISTGYRADEVLGRNWR</sequence>
<evidence type="ECO:0000313" key="2">
    <source>
        <dbReference type="Proteomes" id="UP001163603"/>
    </source>
</evidence>
<name>A0ACC0YHX3_9ROSI</name>
<dbReference type="Proteomes" id="UP001163603">
    <property type="component" value="Chromosome 6"/>
</dbReference>
<protein>
    <submittedName>
        <fullName evidence="1">Uncharacterized protein</fullName>
    </submittedName>
</protein>
<proteinExistence type="predicted"/>
<comment type="caution">
    <text evidence="1">The sequence shown here is derived from an EMBL/GenBank/DDBJ whole genome shotgun (WGS) entry which is preliminary data.</text>
</comment>
<accession>A0ACC0YHX3</accession>
<keyword evidence="2" id="KW-1185">Reference proteome</keyword>
<reference evidence="2" key="1">
    <citation type="journal article" date="2023" name="G3 (Bethesda)">
        <title>Genome assembly and association tests identify interacting loci associated with vigor, precocity, and sex in interspecific pistachio rootstocks.</title>
        <authorList>
            <person name="Palmer W."/>
            <person name="Jacygrad E."/>
            <person name="Sagayaradj S."/>
            <person name="Cavanaugh K."/>
            <person name="Han R."/>
            <person name="Bertier L."/>
            <person name="Beede B."/>
            <person name="Kafkas S."/>
            <person name="Golino D."/>
            <person name="Preece J."/>
            <person name="Michelmore R."/>
        </authorList>
    </citation>
    <scope>NUCLEOTIDE SEQUENCE [LARGE SCALE GENOMIC DNA]</scope>
</reference>
<gene>
    <name evidence="1" type="ORF">Pint_22410</name>
</gene>